<dbReference type="AlphaFoldDB" id="A0A2G2YEL8"/>
<dbReference type="GO" id="GO:0005524">
    <property type="term" value="F:ATP binding"/>
    <property type="evidence" value="ECO:0007669"/>
    <property type="project" value="InterPro"/>
</dbReference>
<dbReference type="PROSITE" id="PS50011">
    <property type="entry name" value="PROTEIN_KINASE_DOM"/>
    <property type="match status" value="1"/>
</dbReference>
<keyword evidence="3" id="KW-1185">Reference proteome</keyword>
<accession>A0A2G2YEL8</accession>
<dbReference type="STRING" id="4072.A0A2G2YEL8"/>
<feature type="domain" description="Protein kinase" evidence="1">
    <location>
        <begin position="1"/>
        <end position="136"/>
    </location>
</feature>
<dbReference type="Gramene" id="PHT68186">
    <property type="protein sequence ID" value="PHT68186"/>
    <property type="gene ID" value="T459_27673"/>
</dbReference>
<gene>
    <name evidence="2" type="ORF">T459_27673</name>
</gene>
<name>A0A2G2YEL8_CAPAN</name>
<dbReference type="Proteomes" id="UP000222542">
    <property type="component" value="Unassembled WGS sequence"/>
</dbReference>
<sequence length="136" mass="15749">MEPLLVSLVDTLDERICSIIDEKIQWETINHRSPRHPNIIRFKEQVCHRDLKLENTLLDGSPAPWLKICDFGYSKRYESSSNNNLDICYEYEFEEDCHLGLVPLLEQQSDGIVQPFVVKGIPLLTQFLSNRLSSSN</sequence>
<dbReference type="Pfam" id="PF00069">
    <property type="entry name" value="Pkinase"/>
    <property type="match status" value="1"/>
</dbReference>
<dbReference type="PROSITE" id="PS00108">
    <property type="entry name" value="PROTEIN_KINASE_ST"/>
    <property type="match status" value="1"/>
</dbReference>
<proteinExistence type="predicted"/>
<reference evidence="2 3" key="1">
    <citation type="journal article" date="2014" name="Nat. Genet.">
        <title>Genome sequence of the hot pepper provides insights into the evolution of pungency in Capsicum species.</title>
        <authorList>
            <person name="Kim S."/>
            <person name="Park M."/>
            <person name="Yeom S.I."/>
            <person name="Kim Y.M."/>
            <person name="Lee J.M."/>
            <person name="Lee H.A."/>
            <person name="Seo E."/>
            <person name="Choi J."/>
            <person name="Cheong K."/>
            <person name="Kim K.T."/>
            <person name="Jung K."/>
            <person name="Lee G.W."/>
            <person name="Oh S.K."/>
            <person name="Bae C."/>
            <person name="Kim S.B."/>
            <person name="Lee H.Y."/>
            <person name="Kim S.Y."/>
            <person name="Kim M.S."/>
            <person name="Kang B.C."/>
            <person name="Jo Y.D."/>
            <person name="Yang H.B."/>
            <person name="Jeong H.J."/>
            <person name="Kang W.H."/>
            <person name="Kwon J.K."/>
            <person name="Shin C."/>
            <person name="Lim J.Y."/>
            <person name="Park J.H."/>
            <person name="Huh J.H."/>
            <person name="Kim J.S."/>
            <person name="Kim B.D."/>
            <person name="Cohen O."/>
            <person name="Paran I."/>
            <person name="Suh M.C."/>
            <person name="Lee S.B."/>
            <person name="Kim Y.K."/>
            <person name="Shin Y."/>
            <person name="Noh S.J."/>
            <person name="Park J."/>
            <person name="Seo Y.S."/>
            <person name="Kwon S.Y."/>
            <person name="Kim H.A."/>
            <person name="Park J.M."/>
            <person name="Kim H.J."/>
            <person name="Choi S.B."/>
            <person name="Bosland P.W."/>
            <person name="Reeves G."/>
            <person name="Jo S.H."/>
            <person name="Lee B.W."/>
            <person name="Cho H.T."/>
            <person name="Choi H.S."/>
            <person name="Lee M.S."/>
            <person name="Yu Y."/>
            <person name="Do Choi Y."/>
            <person name="Park B.S."/>
            <person name="van Deynze A."/>
            <person name="Ashrafi H."/>
            <person name="Hill T."/>
            <person name="Kim W.T."/>
            <person name="Pai H.S."/>
            <person name="Ahn H.K."/>
            <person name="Yeam I."/>
            <person name="Giovannoni J.J."/>
            <person name="Rose J.K."/>
            <person name="Sorensen I."/>
            <person name="Lee S.J."/>
            <person name="Kim R.W."/>
            <person name="Choi I.Y."/>
            <person name="Choi B.S."/>
            <person name="Lim J.S."/>
            <person name="Lee Y.H."/>
            <person name="Choi D."/>
        </authorList>
    </citation>
    <scope>NUCLEOTIDE SEQUENCE [LARGE SCALE GENOMIC DNA]</scope>
    <source>
        <strain evidence="3">cv. CM334</strain>
    </source>
</reference>
<dbReference type="InterPro" id="IPR011009">
    <property type="entry name" value="Kinase-like_dom_sf"/>
</dbReference>
<dbReference type="InterPro" id="IPR008271">
    <property type="entry name" value="Ser/Thr_kinase_AS"/>
</dbReference>
<evidence type="ECO:0000313" key="2">
    <source>
        <dbReference type="EMBL" id="PHT68186.1"/>
    </source>
</evidence>
<comment type="caution">
    <text evidence="2">The sequence shown here is derived from an EMBL/GenBank/DDBJ whole genome shotgun (WGS) entry which is preliminary data.</text>
</comment>
<protein>
    <recommendedName>
        <fullName evidence="1">Protein kinase domain-containing protein</fullName>
    </recommendedName>
</protein>
<dbReference type="EMBL" id="AYRZ02000011">
    <property type="protein sequence ID" value="PHT68186.1"/>
    <property type="molecule type" value="Genomic_DNA"/>
</dbReference>
<dbReference type="InterPro" id="IPR000719">
    <property type="entry name" value="Prot_kinase_dom"/>
</dbReference>
<evidence type="ECO:0000259" key="1">
    <source>
        <dbReference type="PROSITE" id="PS50011"/>
    </source>
</evidence>
<dbReference type="SUPFAM" id="SSF56112">
    <property type="entry name" value="Protein kinase-like (PK-like)"/>
    <property type="match status" value="1"/>
</dbReference>
<reference evidence="2 3" key="2">
    <citation type="journal article" date="2017" name="Genome Biol.">
        <title>New reference genome sequences of hot pepper reveal the massive evolution of plant disease-resistance genes by retroduplication.</title>
        <authorList>
            <person name="Kim S."/>
            <person name="Park J."/>
            <person name="Yeom S.I."/>
            <person name="Kim Y.M."/>
            <person name="Seo E."/>
            <person name="Kim K.T."/>
            <person name="Kim M.S."/>
            <person name="Lee J.M."/>
            <person name="Cheong K."/>
            <person name="Shin H.S."/>
            <person name="Kim S.B."/>
            <person name="Han K."/>
            <person name="Lee J."/>
            <person name="Park M."/>
            <person name="Lee H.A."/>
            <person name="Lee H.Y."/>
            <person name="Lee Y."/>
            <person name="Oh S."/>
            <person name="Lee J.H."/>
            <person name="Choi E."/>
            <person name="Choi E."/>
            <person name="Lee S.E."/>
            <person name="Jeon J."/>
            <person name="Kim H."/>
            <person name="Choi G."/>
            <person name="Song H."/>
            <person name="Lee J."/>
            <person name="Lee S.C."/>
            <person name="Kwon J.K."/>
            <person name="Lee H.Y."/>
            <person name="Koo N."/>
            <person name="Hong Y."/>
            <person name="Kim R.W."/>
            <person name="Kang W.H."/>
            <person name="Huh J.H."/>
            <person name="Kang B.C."/>
            <person name="Yang T.J."/>
            <person name="Lee Y.H."/>
            <person name="Bennetzen J.L."/>
            <person name="Choi D."/>
        </authorList>
    </citation>
    <scope>NUCLEOTIDE SEQUENCE [LARGE SCALE GENOMIC DNA]</scope>
    <source>
        <strain evidence="3">cv. CM334</strain>
    </source>
</reference>
<dbReference type="GO" id="GO:0004672">
    <property type="term" value="F:protein kinase activity"/>
    <property type="evidence" value="ECO:0007669"/>
    <property type="project" value="InterPro"/>
</dbReference>
<dbReference type="Gene3D" id="1.10.510.10">
    <property type="entry name" value="Transferase(Phosphotransferase) domain 1"/>
    <property type="match status" value="1"/>
</dbReference>
<organism evidence="2 3">
    <name type="scientific">Capsicum annuum</name>
    <name type="common">Capsicum pepper</name>
    <dbReference type="NCBI Taxonomy" id="4072"/>
    <lineage>
        <taxon>Eukaryota</taxon>
        <taxon>Viridiplantae</taxon>
        <taxon>Streptophyta</taxon>
        <taxon>Embryophyta</taxon>
        <taxon>Tracheophyta</taxon>
        <taxon>Spermatophyta</taxon>
        <taxon>Magnoliopsida</taxon>
        <taxon>eudicotyledons</taxon>
        <taxon>Gunneridae</taxon>
        <taxon>Pentapetalae</taxon>
        <taxon>asterids</taxon>
        <taxon>lamiids</taxon>
        <taxon>Solanales</taxon>
        <taxon>Solanaceae</taxon>
        <taxon>Solanoideae</taxon>
        <taxon>Capsiceae</taxon>
        <taxon>Capsicum</taxon>
    </lineage>
</organism>
<evidence type="ECO:0000313" key="3">
    <source>
        <dbReference type="Proteomes" id="UP000222542"/>
    </source>
</evidence>